<dbReference type="PANTHER" id="PTHR21060:SF3">
    <property type="entry name" value="BUTYRATE KINASE 2-RELATED"/>
    <property type="match status" value="1"/>
</dbReference>
<dbReference type="GO" id="GO:0005524">
    <property type="term" value="F:ATP binding"/>
    <property type="evidence" value="ECO:0007669"/>
    <property type="project" value="UniProtKB-KW"/>
</dbReference>
<name>A0A212JZK8_9BACT</name>
<keyword evidence="6 9" id="KW-0418">Kinase</keyword>
<evidence type="ECO:0000256" key="9">
    <source>
        <dbReference type="HAMAP-Rule" id="MF_00542"/>
    </source>
</evidence>
<dbReference type="SUPFAM" id="SSF53067">
    <property type="entry name" value="Actin-like ATPase domain"/>
    <property type="match status" value="2"/>
</dbReference>
<sequence length="358" mass="39459">MAETNYTVLSINPGSTSTRIAVYKNHELLFQKKVDHPAESLRGFESNVAQFPIRLDAILKALQEEQFDLHQLSAVAGRGGKLPPLLQGAYLVDEGMLDFLRHRPIDDHASNLGALLAHEIAKPLNIPSYIYDAVVMDQMEDIAKLSGLPEIRRKASCHALNMRAMAIKAAANKGWKLADKNIIVSHMGAGISATVIHQGRMIDVITDEEGPYSPERSGGLPNRQLIDLCFSGKFDRHSATRRTRGQGGLMAYLGTNNALEVERRIAEGDEKARLVYDGMTYQVAKHIASLAAVINGQVDVVVLTGALANSSYIIERVMPRIQFLGEVMVLPGENELEALAYGILRVLRKEEGFHTFHE</sequence>
<evidence type="ECO:0000256" key="5">
    <source>
        <dbReference type="ARBA" id="ARBA00022741"/>
    </source>
</evidence>
<protein>
    <recommendedName>
        <fullName evidence="9">Probable butyrate kinase</fullName>
        <shortName evidence="9">BK</shortName>
        <ecNumber evidence="9">2.7.2.7</ecNumber>
    </recommendedName>
    <alternativeName>
        <fullName evidence="9">Branched-chain carboxylic acid kinase</fullName>
    </alternativeName>
</protein>
<comment type="similarity">
    <text evidence="2 9 10">Belongs to the acetokinase family.</text>
</comment>
<organism evidence="11">
    <name type="scientific">uncultured Desulfovibrio sp</name>
    <dbReference type="NCBI Taxonomy" id="167968"/>
    <lineage>
        <taxon>Bacteria</taxon>
        <taxon>Pseudomonadati</taxon>
        <taxon>Thermodesulfobacteriota</taxon>
        <taxon>Desulfovibrionia</taxon>
        <taxon>Desulfovibrionales</taxon>
        <taxon>Desulfovibrionaceae</taxon>
        <taxon>Desulfovibrio</taxon>
        <taxon>environmental samples</taxon>
    </lineage>
</organism>
<evidence type="ECO:0000256" key="2">
    <source>
        <dbReference type="ARBA" id="ARBA00008748"/>
    </source>
</evidence>
<dbReference type="Gene3D" id="3.30.420.40">
    <property type="match status" value="2"/>
</dbReference>
<dbReference type="InterPro" id="IPR000890">
    <property type="entry name" value="Aliphatic_acid_kin_short-chain"/>
</dbReference>
<dbReference type="CDD" id="cd24011">
    <property type="entry name" value="ASKHA_NBD_BK"/>
    <property type="match status" value="1"/>
</dbReference>
<keyword evidence="3 9" id="KW-0963">Cytoplasm</keyword>
<evidence type="ECO:0000256" key="1">
    <source>
        <dbReference type="ARBA" id="ARBA00004496"/>
    </source>
</evidence>
<dbReference type="GO" id="GO:0006083">
    <property type="term" value="P:acetate metabolic process"/>
    <property type="evidence" value="ECO:0007669"/>
    <property type="project" value="TreeGrafter"/>
</dbReference>
<reference evidence="11" key="1">
    <citation type="submission" date="2016-04" db="EMBL/GenBank/DDBJ databases">
        <authorList>
            <person name="Evans L.H."/>
            <person name="Alamgir A."/>
            <person name="Owens N."/>
            <person name="Weber N.D."/>
            <person name="Virtaneva K."/>
            <person name="Barbian K."/>
            <person name="Babar A."/>
            <person name="Rosenke K."/>
        </authorList>
    </citation>
    <scope>NUCLEOTIDE SEQUENCE</scope>
    <source>
        <strain evidence="11">92-2</strain>
    </source>
</reference>
<evidence type="ECO:0000256" key="6">
    <source>
        <dbReference type="ARBA" id="ARBA00022777"/>
    </source>
</evidence>
<keyword evidence="7 9" id="KW-0067">ATP-binding</keyword>
<dbReference type="EMBL" id="FLUP01000001">
    <property type="protein sequence ID" value="SBW04867.1"/>
    <property type="molecule type" value="Genomic_DNA"/>
</dbReference>
<keyword evidence="4 9" id="KW-0808">Transferase</keyword>
<dbReference type="GO" id="GO:0047761">
    <property type="term" value="F:butyrate kinase activity"/>
    <property type="evidence" value="ECO:0007669"/>
    <property type="project" value="UniProtKB-UniRule"/>
</dbReference>
<comment type="subcellular location">
    <subcellularLocation>
        <location evidence="1 9">Cytoplasm</location>
    </subcellularLocation>
</comment>
<evidence type="ECO:0000256" key="10">
    <source>
        <dbReference type="RuleBase" id="RU003835"/>
    </source>
</evidence>
<dbReference type="PIRSF" id="PIRSF036458">
    <property type="entry name" value="Butyrate_kin"/>
    <property type="match status" value="1"/>
</dbReference>
<dbReference type="PROSITE" id="PS01076">
    <property type="entry name" value="ACETATE_KINASE_2"/>
    <property type="match status" value="1"/>
</dbReference>
<evidence type="ECO:0000256" key="7">
    <source>
        <dbReference type="ARBA" id="ARBA00022840"/>
    </source>
</evidence>
<dbReference type="EC" id="2.7.2.7" evidence="9"/>
<dbReference type="PRINTS" id="PR00471">
    <property type="entry name" value="ACETATEKNASE"/>
</dbReference>
<dbReference type="AlphaFoldDB" id="A0A212JZK8"/>
<dbReference type="PANTHER" id="PTHR21060">
    <property type="entry name" value="ACETATE KINASE"/>
    <property type="match status" value="1"/>
</dbReference>
<evidence type="ECO:0000256" key="8">
    <source>
        <dbReference type="ARBA" id="ARBA00048596"/>
    </source>
</evidence>
<evidence type="ECO:0000256" key="4">
    <source>
        <dbReference type="ARBA" id="ARBA00022679"/>
    </source>
</evidence>
<dbReference type="HAMAP" id="MF_00542">
    <property type="entry name" value="Butyrate_kinase"/>
    <property type="match status" value="1"/>
</dbReference>
<keyword evidence="5 9" id="KW-0547">Nucleotide-binding</keyword>
<evidence type="ECO:0000313" key="11">
    <source>
        <dbReference type="EMBL" id="SBW04867.1"/>
    </source>
</evidence>
<dbReference type="InterPro" id="IPR023865">
    <property type="entry name" value="Aliphatic_acid_kinase_CS"/>
</dbReference>
<comment type="catalytic activity">
    <reaction evidence="8 9">
        <text>butanoate + ATP = butanoyl phosphate + ADP</text>
        <dbReference type="Rhea" id="RHEA:13585"/>
        <dbReference type="ChEBI" id="CHEBI:17968"/>
        <dbReference type="ChEBI" id="CHEBI:30616"/>
        <dbReference type="ChEBI" id="CHEBI:58079"/>
        <dbReference type="ChEBI" id="CHEBI:456216"/>
        <dbReference type="EC" id="2.7.2.7"/>
    </reaction>
</comment>
<evidence type="ECO:0000256" key="3">
    <source>
        <dbReference type="ARBA" id="ARBA00022490"/>
    </source>
</evidence>
<dbReference type="InterPro" id="IPR011245">
    <property type="entry name" value="Butyrate_kin"/>
</dbReference>
<proteinExistence type="inferred from homology"/>
<dbReference type="NCBIfam" id="NF002834">
    <property type="entry name" value="PRK03011.1-5"/>
    <property type="match status" value="1"/>
</dbReference>
<dbReference type="GO" id="GO:0005737">
    <property type="term" value="C:cytoplasm"/>
    <property type="evidence" value="ECO:0007669"/>
    <property type="project" value="UniProtKB-SubCell"/>
</dbReference>
<dbReference type="InterPro" id="IPR043129">
    <property type="entry name" value="ATPase_NBD"/>
</dbReference>
<dbReference type="GO" id="GO:0008776">
    <property type="term" value="F:acetate kinase activity"/>
    <property type="evidence" value="ECO:0007669"/>
    <property type="project" value="TreeGrafter"/>
</dbReference>
<gene>
    <name evidence="9 11" type="primary">buk</name>
    <name evidence="11" type="ORF">KM92DES2_11982</name>
</gene>
<dbReference type="RefSeq" id="WP_227118041.1">
    <property type="nucleotide sequence ID" value="NZ_LT598928.1"/>
</dbReference>
<dbReference type="NCBIfam" id="TIGR02707">
    <property type="entry name" value="butyr_kinase"/>
    <property type="match status" value="1"/>
</dbReference>
<dbReference type="Pfam" id="PF00871">
    <property type="entry name" value="Acetate_kinase"/>
    <property type="match status" value="1"/>
</dbReference>
<accession>A0A212JZK8</accession>